<dbReference type="AlphaFoldDB" id="Q4CT21"/>
<dbReference type="InParanoid" id="Q4CT21"/>
<comment type="caution">
    <text evidence="1">The sequence shown here is derived from an EMBL/GenBank/DDBJ whole genome shotgun (WGS) entry which is preliminary data.</text>
</comment>
<dbReference type="NCBIfam" id="TIGR01631">
    <property type="entry name" value="Trypano_RHS"/>
    <property type="match status" value="1"/>
</dbReference>
<evidence type="ECO:0000313" key="2">
    <source>
        <dbReference type="Proteomes" id="UP000002296"/>
    </source>
</evidence>
<dbReference type="OMA" id="LSAHDIF"/>
<reference evidence="1 2" key="1">
    <citation type="journal article" date="2005" name="Science">
        <title>The genome sequence of Trypanosoma cruzi, etiologic agent of Chagas disease.</title>
        <authorList>
            <person name="El-Sayed N.M."/>
            <person name="Myler P.J."/>
            <person name="Bartholomeu D.C."/>
            <person name="Nilsson D."/>
            <person name="Aggarwal G."/>
            <person name="Tran A.N."/>
            <person name="Ghedin E."/>
            <person name="Worthey E.A."/>
            <person name="Delcher A.L."/>
            <person name="Blandin G."/>
            <person name="Westenberger S.J."/>
            <person name="Caler E."/>
            <person name="Cerqueira G.C."/>
            <person name="Branche C."/>
            <person name="Haas B."/>
            <person name="Anupama A."/>
            <person name="Arner E."/>
            <person name="Aslund L."/>
            <person name="Attipoe P."/>
            <person name="Bontempi E."/>
            <person name="Bringaud F."/>
            <person name="Burton P."/>
            <person name="Cadag E."/>
            <person name="Campbell D.A."/>
            <person name="Carrington M."/>
            <person name="Crabtree J."/>
            <person name="Darban H."/>
            <person name="da Silveira J.F."/>
            <person name="de Jong P."/>
            <person name="Edwards K."/>
            <person name="Englund P.T."/>
            <person name="Fazelina G."/>
            <person name="Feldblyum T."/>
            <person name="Ferella M."/>
            <person name="Frasch A.C."/>
            <person name="Gull K."/>
            <person name="Horn D."/>
            <person name="Hou L."/>
            <person name="Huang Y."/>
            <person name="Kindlund E."/>
            <person name="Klingbeil M."/>
            <person name="Kluge S."/>
            <person name="Koo H."/>
            <person name="Lacerda D."/>
            <person name="Levin M.J."/>
            <person name="Lorenzi H."/>
            <person name="Louie T."/>
            <person name="Machado C.R."/>
            <person name="McCulloch R."/>
            <person name="McKenna A."/>
            <person name="Mizuno Y."/>
            <person name="Mottram J.C."/>
            <person name="Nelson S."/>
            <person name="Ochaya S."/>
            <person name="Osoegawa K."/>
            <person name="Pai G."/>
            <person name="Parsons M."/>
            <person name="Pentony M."/>
            <person name="Pettersson U."/>
            <person name="Pop M."/>
            <person name="Ramirez J.L."/>
            <person name="Rinta J."/>
            <person name="Robertson L."/>
            <person name="Salzberg S.L."/>
            <person name="Sanchez D.O."/>
            <person name="Seyler A."/>
            <person name="Sharma R."/>
            <person name="Shetty J."/>
            <person name="Simpson A.J."/>
            <person name="Sisk E."/>
            <person name="Tammi M.T."/>
            <person name="Tarleton R."/>
            <person name="Teixeira S."/>
            <person name="Van Aken S."/>
            <person name="Vogt C."/>
            <person name="Ward P.N."/>
            <person name="Wickstead B."/>
            <person name="Wortman J."/>
            <person name="White O."/>
            <person name="Fraser C.M."/>
            <person name="Stuart K.D."/>
            <person name="Andersson B."/>
        </authorList>
    </citation>
    <scope>NUCLEOTIDE SEQUENCE [LARGE SCALE GENOMIC DNA]</scope>
    <source>
        <strain evidence="1 2">CL Brener</strain>
    </source>
</reference>
<dbReference type="PaxDb" id="353153-Q4CT21"/>
<sequence length="247" mass="28191">DYLGVLTVSRLAKVLSAHDIFFLVLGMKNVVQSAALEKYSLSVFLRVEFVTSIVKDLKELKPPSPSKPRSSVLTLNPQGYPTEAAAITELKFIDGPQELNYRVLYIPTFPTFPLVDGFFFLKSPRKTLVGLQMTTASAHHTITSTVNLFTEHLSKYFDGWERFAQGLSWDIIYIQHADSKPMKNWQRCDYVNSRNKTDAEKKIVAFWNGRVHQYQVILKGKFPEANKFSHDGLPEGDRKGKKFEKNK</sequence>
<name>Q4CT21_TRYCC</name>
<proteinExistence type="predicted"/>
<protein>
    <submittedName>
        <fullName evidence="1">Retrotransposon hot spot (RHS) protein, putative</fullName>
    </submittedName>
</protein>
<organism evidence="1 2">
    <name type="scientific">Trypanosoma cruzi (strain CL Brener)</name>
    <dbReference type="NCBI Taxonomy" id="353153"/>
    <lineage>
        <taxon>Eukaryota</taxon>
        <taxon>Discoba</taxon>
        <taxon>Euglenozoa</taxon>
        <taxon>Kinetoplastea</taxon>
        <taxon>Metakinetoplastina</taxon>
        <taxon>Trypanosomatida</taxon>
        <taxon>Trypanosomatidae</taxon>
        <taxon>Trypanosoma</taxon>
        <taxon>Schizotrypanum</taxon>
    </lineage>
</organism>
<gene>
    <name evidence="1" type="ORF">Tc00.1047053508529.10</name>
</gene>
<dbReference type="KEGG" id="tcr:508529.10"/>
<evidence type="ECO:0000313" key="1">
    <source>
        <dbReference type="EMBL" id="EAN83423.1"/>
    </source>
</evidence>
<keyword evidence="2" id="KW-1185">Reference proteome</keyword>
<dbReference type="Proteomes" id="UP000002296">
    <property type="component" value="Unassembled WGS sequence"/>
</dbReference>
<dbReference type="RefSeq" id="XP_805274.1">
    <property type="nucleotide sequence ID" value="XM_800181.1"/>
</dbReference>
<feature type="non-terminal residue" evidence="1">
    <location>
        <position position="1"/>
    </location>
</feature>
<dbReference type="GeneID" id="3534948"/>
<dbReference type="InterPro" id="IPR006518">
    <property type="entry name" value="Trypano_RHS"/>
</dbReference>
<accession>Q4CT21</accession>
<dbReference type="EMBL" id="AAHK01002049">
    <property type="protein sequence ID" value="EAN83423.1"/>
    <property type="molecule type" value="Genomic_DNA"/>
</dbReference>